<feature type="transmembrane region" description="Helical" evidence="7">
    <location>
        <begin position="105"/>
        <end position="126"/>
    </location>
</feature>
<evidence type="ECO:0000259" key="8">
    <source>
        <dbReference type="PROSITE" id="PS50928"/>
    </source>
</evidence>
<feature type="transmembrane region" description="Helical" evidence="7">
    <location>
        <begin position="71"/>
        <end position="93"/>
    </location>
</feature>
<evidence type="ECO:0000256" key="1">
    <source>
        <dbReference type="ARBA" id="ARBA00004651"/>
    </source>
</evidence>
<reference evidence="9 10" key="1">
    <citation type="submission" date="2014-12" db="EMBL/GenBank/DDBJ databases">
        <title>Draft genome sequence of Paenibacillus kamchatkensis strain B-2647.</title>
        <authorList>
            <person name="Karlyshev A.V."/>
            <person name="Kudryashova E.B."/>
        </authorList>
    </citation>
    <scope>NUCLEOTIDE SEQUENCE [LARGE SCALE GENOMIC DNA]</scope>
    <source>
        <strain evidence="9 10">VKM B-2647</strain>
    </source>
</reference>
<evidence type="ECO:0000313" key="10">
    <source>
        <dbReference type="Proteomes" id="UP000031967"/>
    </source>
</evidence>
<sequence length="294" mass="33548">MNRNLKTFLWTCTLPALVLFLVFDLYPFVRAILMSFYSWSGVSDVKTFIGFDNYRTLLHDPIVWKSFKNNLFFLLVVPVVTMGLAMLFAVMLMRSKLKERLFYRTTFFFPNVLALVVISILWSFIFHPTFGILNSMLKGIGLSGLTHAWLGESGTVLWALAAPMVWQAVGYYMVIYMAAIEGIPPDMYEVAHLEGASQFKQFQLITLPLIWSVLRITVVFFLIGVFNFTFVFVRIMSDGGPDHASEVLMTYLYGQAFSNGNFGYAMAIGVFMLLITVVLTFLSEAFMKREAIQY</sequence>
<dbReference type="Proteomes" id="UP000031967">
    <property type="component" value="Unassembled WGS sequence"/>
</dbReference>
<name>A0ABR5AJX0_9BACL</name>
<dbReference type="InterPro" id="IPR035906">
    <property type="entry name" value="MetI-like_sf"/>
</dbReference>
<dbReference type="InterPro" id="IPR000515">
    <property type="entry name" value="MetI-like"/>
</dbReference>
<keyword evidence="6 7" id="KW-0472">Membrane</keyword>
<comment type="subcellular location">
    <subcellularLocation>
        <location evidence="1 7">Cell membrane</location>
        <topology evidence="1 7">Multi-pass membrane protein</topology>
    </subcellularLocation>
</comment>
<dbReference type="RefSeq" id="WP_041047042.1">
    <property type="nucleotide sequence ID" value="NZ_JXAK01000010.1"/>
</dbReference>
<keyword evidence="3" id="KW-1003">Cell membrane</keyword>
<evidence type="ECO:0000256" key="3">
    <source>
        <dbReference type="ARBA" id="ARBA00022475"/>
    </source>
</evidence>
<evidence type="ECO:0000256" key="4">
    <source>
        <dbReference type="ARBA" id="ARBA00022692"/>
    </source>
</evidence>
<feature type="transmembrane region" description="Helical" evidence="7">
    <location>
        <begin position="262"/>
        <end position="282"/>
    </location>
</feature>
<dbReference type="SUPFAM" id="SSF161098">
    <property type="entry name" value="MetI-like"/>
    <property type="match status" value="1"/>
</dbReference>
<feature type="transmembrane region" description="Helical" evidence="7">
    <location>
        <begin position="7"/>
        <end position="29"/>
    </location>
</feature>
<keyword evidence="4 7" id="KW-0812">Transmembrane</keyword>
<feature type="domain" description="ABC transmembrane type-1" evidence="8">
    <location>
        <begin position="67"/>
        <end position="283"/>
    </location>
</feature>
<keyword evidence="5 7" id="KW-1133">Transmembrane helix</keyword>
<feature type="transmembrane region" description="Helical" evidence="7">
    <location>
        <begin position="156"/>
        <end position="179"/>
    </location>
</feature>
<protein>
    <submittedName>
        <fullName evidence="9">ABC transporter permease</fullName>
    </submittedName>
</protein>
<accession>A0ABR5AJX0</accession>
<organism evidence="9 10">
    <name type="scientific">Gordoniibacillus kamchatkensis</name>
    <dbReference type="NCBI Taxonomy" id="1590651"/>
    <lineage>
        <taxon>Bacteria</taxon>
        <taxon>Bacillati</taxon>
        <taxon>Bacillota</taxon>
        <taxon>Bacilli</taxon>
        <taxon>Bacillales</taxon>
        <taxon>Paenibacillaceae</taxon>
        <taxon>Gordoniibacillus</taxon>
    </lineage>
</organism>
<evidence type="ECO:0000256" key="7">
    <source>
        <dbReference type="RuleBase" id="RU363032"/>
    </source>
</evidence>
<dbReference type="Pfam" id="PF00528">
    <property type="entry name" value="BPD_transp_1"/>
    <property type="match status" value="1"/>
</dbReference>
<dbReference type="CDD" id="cd06261">
    <property type="entry name" value="TM_PBP2"/>
    <property type="match status" value="1"/>
</dbReference>
<keyword evidence="10" id="KW-1185">Reference proteome</keyword>
<dbReference type="PANTHER" id="PTHR43227:SF11">
    <property type="entry name" value="BLL4140 PROTEIN"/>
    <property type="match status" value="1"/>
</dbReference>
<keyword evidence="2 7" id="KW-0813">Transport</keyword>
<gene>
    <name evidence="9" type="ORF">SD70_07765</name>
</gene>
<dbReference type="Gene3D" id="1.10.3720.10">
    <property type="entry name" value="MetI-like"/>
    <property type="match status" value="1"/>
</dbReference>
<evidence type="ECO:0000313" key="9">
    <source>
        <dbReference type="EMBL" id="KIL41336.1"/>
    </source>
</evidence>
<comment type="similarity">
    <text evidence="7">Belongs to the binding-protein-dependent transport system permease family.</text>
</comment>
<comment type="caution">
    <text evidence="9">The sequence shown here is derived from an EMBL/GenBank/DDBJ whole genome shotgun (WGS) entry which is preliminary data.</text>
</comment>
<evidence type="ECO:0000256" key="2">
    <source>
        <dbReference type="ARBA" id="ARBA00022448"/>
    </source>
</evidence>
<dbReference type="InterPro" id="IPR050809">
    <property type="entry name" value="UgpAE/MalFG_permease"/>
</dbReference>
<evidence type="ECO:0000256" key="5">
    <source>
        <dbReference type="ARBA" id="ARBA00022989"/>
    </source>
</evidence>
<dbReference type="PROSITE" id="PS50928">
    <property type="entry name" value="ABC_TM1"/>
    <property type="match status" value="1"/>
</dbReference>
<dbReference type="EMBL" id="JXAK01000010">
    <property type="protein sequence ID" value="KIL41336.1"/>
    <property type="molecule type" value="Genomic_DNA"/>
</dbReference>
<proteinExistence type="inferred from homology"/>
<evidence type="ECO:0000256" key="6">
    <source>
        <dbReference type="ARBA" id="ARBA00023136"/>
    </source>
</evidence>
<feature type="transmembrane region" description="Helical" evidence="7">
    <location>
        <begin position="209"/>
        <end position="233"/>
    </location>
</feature>
<dbReference type="PANTHER" id="PTHR43227">
    <property type="entry name" value="BLL4140 PROTEIN"/>
    <property type="match status" value="1"/>
</dbReference>